<reference evidence="2" key="1">
    <citation type="submission" date="2020-03" db="EMBL/GenBank/DDBJ databases">
        <title>The deep terrestrial virosphere.</title>
        <authorList>
            <person name="Holmfeldt K."/>
            <person name="Nilsson E."/>
            <person name="Simone D."/>
            <person name="Lopez-Fernandez M."/>
            <person name="Wu X."/>
            <person name="de Brujin I."/>
            <person name="Lundin D."/>
            <person name="Andersson A."/>
            <person name="Bertilsson S."/>
            <person name="Dopson M."/>
        </authorList>
    </citation>
    <scope>NUCLEOTIDE SEQUENCE</scope>
    <source>
        <strain evidence="5">MM415A00110</strain>
        <strain evidence="3">MM415B00359</strain>
        <strain evidence="2">TM448A00090</strain>
        <strain evidence="4">TM448B00679</strain>
    </source>
</reference>
<gene>
    <name evidence="5" type="ORF">MM415A00110_0073</name>
    <name evidence="3" type="ORF">MM415B00359_0002</name>
    <name evidence="2" type="ORF">TM448A00090_0004</name>
    <name evidence="4" type="ORF">TM448B00679_0020</name>
</gene>
<dbReference type="InterPro" id="IPR050938">
    <property type="entry name" value="Collagen_Structural_Proteins"/>
</dbReference>
<keyword evidence="1" id="KW-0677">Repeat</keyword>
<evidence type="ECO:0000256" key="1">
    <source>
        <dbReference type="ARBA" id="ARBA00022737"/>
    </source>
</evidence>
<dbReference type="EMBL" id="MT144646">
    <property type="protein sequence ID" value="QJH96305.1"/>
    <property type="molecule type" value="Genomic_DNA"/>
</dbReference>
<keyword evidence="2" id="KW-0176">Collagen</keyword>
<dbReference type="EMBL" id="MT143974">
    <property type="protein sequence ID" value="QJA44172.1"/>
    <property type="molecule type" value="Genomic_DNA"/>
</dbReference>
<proteinExistence type="predicted"/>
<evidence type="ECO:0000313" key="3">
    <source>
        <dbReference type="EMBL" id="QJA66191.1"/>
    </source>
</evidence>
<dbReference type="Pfam" id="PF01391">
    <property type="entry name" value="Collagen"/>
    <property type="match status" value="2"/>
</dbReference>
<protein>
    <submittedName>
        <fullName evidence="2">Putative collagen triple helix containing protein</fullName>
    </submittedName>
</protein>
<name>A0A6H1Z9N7_9ZZZZ</name>
<evidence type="ECO:0000313" key="2">
    <source>
        <dbReference type="EMBL" id="QJA44172.1"/>
    </source>
</evidence>
<dbReference type="PANTHER" id="PTHR37456:SF3">
    <property type="entry name" value="COLLAGEN ALPHA-1(XXV) CHAIN"/>
    <property type="match status" value="1"/>
</dbReference>
<dbReference type="EMBL" id="MT145189">
    <property type="protein sequence ID" value="QJI04752.1"/>
    <property type="molecule type" value="Genomic_DNA"/>
</dbReference>
<dbReference type="PANTHER" id="PTHR37456">
    <property type="entry name" value="SI:CH211-266K2.1"/>
    <property type="match status" value="1"/>
</dbReference>
<organism evidence="2">
    <name type="scientific">viral metagenome</name>
    <dbReference type="NCBI Taxonomy" id="1070528"/>
    <lineage>
        <taxon>unclassified sequences</taxon>
        <taxon>metagenomes</taxon>
        <taxon>organismal metagenomes</taxon>
    </lineage>
</organism>
<sequence length="699" mass="73081">MPVVITTPEDNFRKRRLVDEIAGPTGPEGPQGAVGPAGVTGVQGITGITGPQGLQGPQGNTGIQGITGITGTQGLQGPQGNTGQAGAQGITGPQGLQGPQGLTGLKGNTGITGVQGPIGVTGFQGAQGPTGVTGVQGVMGVTGAQGAQGPAGVTGPQGAQGITGFQGTQGPAGVTGSQGAQGITGIRGITGVQGPQGLTGDFGDSVGHSVELITGGFLWHGKTGPGDTQAGLWLGDQAGVAKFTIGSTTDELKWSGSALNLKVYGATGVAIYGGGGISLIGHNTAPGAVKFSGNNYTSSMGAKLDGGIVGWVPVTTNTCQLRLGYDAALGTFFDKRWDEIFLVANTITLDGGTNSVKLLGASRTPAGELGSLIVGGGTSTRRLAMGVDATGTMYSWIQSVESGTAYRDLALNPVGGKVGILNVAPGYTLDITGTGRFTGLLTSAGADPPYEIFWAETRESIVERIKRGVPVTYLNGCAVFYNSKDDRMELFLPSKGEFRDLTNKVLDTIPILTPGFATKKKFVLCPETGKLLEFDDPESDFSFGVRPGYKLDSLTGKYYNLQGMEVLEKEAVSFIDRGYENWKSEWKANNTKEIEVEKEDAIEEVDIEIVDESVIIGTEMEHSYDIEKDKIEIKEKIVYSTKVIKKRKIKDNIELNAETGKWTKTVVPTDDEAANAAKKEYVSKLPDFVKTRLNELRMQ</sequence>
<dbReference type="GO" id="GO:0005581">
    <property type="term" value="C:collagen trimer"/>
    <property type="evidence" value="ECO:0007669"/>
    <property type="project" value="UniProtKB-KW"/>
</dbReference>
<dbReference type="InterPro" id="IPR008160">
    <property type="entry name" value="Collagen"/>
</dbReference>
<accession>A0A6H1Z9N7</accession>
<evidence type="ECO:0000313" key="4">
    <source>
        <dbReference type="EMBL" id="QJH96305.1"/>
    </source>
</evidence>
<dbReference type="AlphaFoldDB" id="A0A6H1Z9N7"/>
<evidence type="ECO:0000313" key="5">
    <source>
        <dbReference type="EMBL" id="QJI04752.1"/>
    </source>
</evidence>
<dbReference type="EMBL" id="MT141551">
    <property type="protein sequence ID" value="QJA66191.1"/>
    <property type="molecule type" value="Genomic_DNA"/>
</dbReference>